<dbReference type="VEuPathDB" id="FungiDB:BO72DRAFT_74767"/>
<dbReference type="AlphaFoldDB" id="A0A8G1RVA0"/>
<protein>
    <submittedName>
        <fullName evidence="2">Uncharacterized protein</fullName>
    </submittedName>
</protein>
<organism evidence="2 3">
    <name type="scientific">Aspergillus fijiensis CBS 313.89</name>
    <dbReference type="NCBI Taxonomy" id="1448319"/>
    <lineage>
        <taxon>Eukaryota</taxon>
        <taxon>Fungi</taxon>
        <taxon>Dikarya</taxon>
        <taxon>Ascomycota</taxon>
        <taxon>Pezizomycotina</taxon>
        <taxon>Eurotiomycetes</taxon>
        <taxon>Eurotiomycetidae</taxon>
        <taxon>Eurotiales</taxon>
        <taxon>Aspergillaceae</taxon>
        <taxon>Aspergillus</taxon>
    </lineage>
</organism>
<dbReference type="RefSeq" id="XP_040802485.1">
    <property type="nucleotide sequence ID" value="XM_040950677.1"/>
</dbReference>
<accession>A0A8G1RVA0</accession>
<keyword evidence="1" id="KW-0812">Transmembrane</keyword>
<name>A0A8G1RVA0_9EURO</name>
<keyword evidence="1" id="KW-0472">Membrane</keyword>
<feature type="transmembrane region" description="Helical" evidence="1">
    <location>
        <begin position="69"/>
        <end position="88"/>
    </location>
</feature>
<dbReference type="PROSITE" id="PS51257">
    <property type="entry name" value="PROKAR_LIPOPROTEIN"/>
    <property type="match status" value="1"/>
</dbReference>
<sequence>MRLLLLFWKRGNWAASPLHTFTPCLIVSSCHCFFFFFFRPASAMVFVMCVCTAKSSFFSFFLFSRSGTHGVMLWTALLLVLTGTGEAMQ</sequence>
<gene>
    <name evidence="2" type="ORF">BO72DRAFT_74767</name>
</gene>
<dbReference type="EMBL" id="KZ824637">
    <property type="protein sequence ID" value="RAK78475.1"/>
    <property type="molecule type" value="Genomic_DNA"/>
</dbReference>
<proteinExistence type="predicted"/>
<evidence type="ECO:0000313" key="3">
    <source>
        <dbReference type="Proteomes" id="UP000249789"/>
    </source>
</evidence>
<keyword evidence="3" id="KW-1185">Reference proteome</keyword>
<evidence type="ECO:0000256" key="1">
    <source>
        <dbReference type="SAM" id="Phobius"/>
    </source>
</evidence>
<dbReference type="Proteomes" id="UP000249789">
    <property type="component" value="Unassembled WGS sequence"/>
</dbReference>
<dbReference type="GeneID" id="63868012"/>
<reference evidence="2 3" key="1">
    <citation type="submission" date="2018-02" db="EMBL/GenBank/DDBJ databases">
        <title>The genomes of Aspergillus section Nigri reveals drivers in fungal speciation.</title>
        <authorList>
            <consortium name="DOE Joint Genome Institute"/>
            <person name="Vesth T.C."/>
            <person name="Nybo J."/>
            <person name="Theobald S."/>
            <person name="Brandl J."/>
            <person name="Frisvad J.C."/>
            <person name="Nielsen K.F."/>
            <person name="Lyhne E.K."/>
            <person name="Kogle M.E."/>
            <person name="Kuo A."/>
            <person name="Riley R."/>
            <person name="Clum A."/>
            <person name="Nolan M."/>
            <person name="Lipzen A."/>
            <person name="Salamov A."/>
            <person name="Henrissat B."/>
            <person name="Wiebenga A."/>
            <person name="De vries R.P."/>
            <person name="Grigoriev I.V."/>
            <person name="Mortensen U.H."/>
            <person name="Andersen M.R."/>
            <person name="Baker S.E."/>
        </authorList>
    </citation>
    <scope>NUCLEOTIDE SEQUENCE [LARGE SCALE GENOMIC DNA]</scope>
    <source>
        <strain evidence="2 3">CBS 313.89</strain>
    </source>
</reference>
<keyword evidence="1" id="KW-1133">Transmembrane helix</keyword>
<evidence type="ECO:0000313" key="2">
    <source>
        <dbReference type="EMBL" id="RAK78475.1"/>
    </source>
</evidence>
<feature type="transmembrane region" description="Helical" evidence="1">
    <location>
        <begin position="20"/>
        <end position="38"/>
    </location>
</feature>